<gene>
    <name evidence="1" type="ORF">CTEN210_10544</name>
</gene>
<organism evidence="1 2">
    <name type="scientific">Chaetoceros tenuissimus</name>
    <dbReference type="NCBI Taxonomy" id="426638"/>
    <lineage>
        <taxon>Eukaryota</taxon>
        <taxon>Sar</taxon>
        <taxon>Stramenopiles</taxon>
        <taxon>Ochrophyta</taxon>
        <taxon>Bacillariophyta</taxon>
        <taxon>Coscinodiscophyceae</taxon>
        <taxon>Chaetocerotophycidae</taxon>
        <taxon>Chaetocerotales</taxon>
        <taxon>Chaetocerotaceae</taxon>
        <taxon>Chaetoceros</taxon>
    </lineage>
</organism>
<proteinExistence type="predicted"/>
<dbReference type="EMBL" id="BLLK01000047">
    <property type="protein sequence ID" value="GFH54069.1"/>
    <property type="molecule type" value="Genomic_DNA"/>
</dbReference>
<name>A0AAD3CY41_9STRA</name>
<evidence type="ECO:0000313" key="2">
    <source>
        <dbReference type="Proteomes" id="UP001054902"/>
    </source>
</evidence>
<sequence length="1126" mass="127508">MGGDNDEKTIQIAATNTDKLLNELIEAIRCRTKYQEAALFHRSSPSSNALQKRKSNVERTWTAIVKDIYDIVPMLTDEEFSLVSKLLSFCLLSYLLPQTARFIEIKTMEGAKEKEKEKGKSELILFKNHYSLKSLENVLDKSTQLRHFANSQYDPSSFEDEFLASSFWDFLHNALGPFLSSRAMSSAKAIGCNYENCGSSDLLHVLSIAISGDIPTSDYIDIDANDDDGNDLKLKFSQRVKDIINYRITEFIQISPRQRAFIVHTVSNSLTLPKIRIPHEEKSLLANGILHFRAAMRALCNSAMSNNVALEARQGLVNSAIDTEIFAIKEMKTLVSLLVESKAKRCGQEHNCRCKHITNPRRRLRRMNQRYLNDYSDSKVILYQQLSHQKQISKDFCPSCDVGDMLVDLILRYNGARFYADSAFTSQTLMTLTIAIATLLPQIVRKENEKVVDASELPMPCIVSSILDAAGVLFYFLLNEKESEEDPEYQQLTGMKYALLECVTQMLGSPDFPIAASSSFILALALAYESGSGDKSQHLMAGVMVQFRTVFENQGNITDFVDLIEVMSRSKSFSNETVSTLLKSMTKEGLSNSAIADIIKTLQVIASHQNRIVYKHIDSVDTSVQEIIMSGDREVQMQWSALRITCINSSSDLDGSVERVINQIKSIDSPWYAFNLSKKAMSTANFKLAEIILNDHVLPFTKLTSTYNWLSLLAKIYKSESTARDGVTSLSTALSDIESAIVKSSLIEDKASFQVEYISLRKDFLRLCLTICNLCAELRLSNQMPKELDRASLHHRNLPKCFYMIAKRFQDLYEKYGLFRSQHTRTTIRTQCALSKFMGDCTQKMLNSTKKTNPLPNKYQHLRLPHGDKNRVLIQTIAKLQNSIVENFDDNLEPSIRGSLLSDIVDAILKCSNPYPKDFPSLTTIPAVSTLAYYKSHQSEPYCKLTPNHLPNIQLGYVFQLRITGSIPSELIKKSTLLFSQMSATLKFPFRGSLQKDVDLDDVEDEKETTTLVETVDLAPNHNSSASFIFDFHCPQFQKLGCYSLHLDLTIRDVTGGEYRLASNFQQKGLFITCNSTERLFDGRNWPHLFLTTQIQPKCMVQMKIVFDSHLHSFAEEHENKRFNKT</sequence>
<dbReference type="Proteomes" id="UP001054902">
    <property type="component" value="Unassembled WGS sequence"/>
</dbReference>
<accession>A0AAD3CY41</accession>
<protein>
    <submittedName>
        <fullName evidence="1">Uncharacterized protein</fullName>
    </submittedName>
</protein>
<comment type="caution">
    <text evidence="1">The sequence shown here is derived from an EMBL/GenBank/DDBJ whole genome shotgun (WGS) entry which is preliminary data.</text>
</comment>
<reference evidence="1 2" key="1">
    <citation type="journal article" date="2021" name="Sci. Rep.">
        <title>The genome of the diatom Chaetoceros tenuissimus carries an ancient integrated fragment of an extant virus.</title>
        <authorList>
            <person name="Hongo Y."/>
            <person name="Kimura K."/>
            <person name="Takaki Y."/>
            <person name="Yoshida Y."/>
            <person name="Baba S."/>
            <person name="Kobayashi G."/>
            <person name="Nagasaki K."/>
            <person name="Hano T."/>
            <person name="Tomaru Y."/>
        </authorList>
    </citation>
    <scope>NUCLEOTIDE SEQUENCE [LARGE SCALE GENOMIC DNA]</scope>
    <source>
        <strain evidence="1 2">NIES-3715</strain>
    </source>
</reference>
<evidence type="ECO:0000313" key="1">
    <source>
        <dbReference type="EMBL" id="GFH54069.1"/>
    </source>
</evidence>
<keyword evidence="2" id="KW-1185">Reference proteome</keyword>
<dbReference type="AlphaFoldDB" id="A0AAD3CY41"/>